<reference evidence="3 4" key="1">
    <citation type="journal article" date="2014" name="Genome Announc.">
        <title>Draft genome sequence of Sclerotinia borealis, a psychrophilic plant pathogenic fungus.</title>
        <authorList>
            <person name="Mardanov A.V."/>
            <person name="Beletsky A.V."/>
            <person name="Kadnikov V.V."/>
            <person name="Ignatov A.N."/>
            <person name="Ravin N.V."/>
        </authorList>
    </citation>
    <scope>NUCLEOTIDE SEQUENCE [LARGE SCALE GENOMIC DNA]</scope>
    <source>
        <strain evidence="4">F-4157</strain>
    </source>
</reference>
<dbReference type="InterPro" id="IPR036085">
    <property type="entry name" value="PAZ_dom_sf"/>
</dbReference>
<name>W9C501_SCLBF</name>
<dbReference type="InterPro" id="IPR003165">
    <property type="entry name" value="Piwi"/>
</dbReference>
<accession>W9C501</accession>
<dbReference type="PROSITE" id="PS50822">
    <property type="entry name" value="PIWI"/>
    <property type="match status" value="1"/>
</dbReference>
<dbReference type="InterPro" id="IPR036397">
    <property type="entry name" value="RNaseH_sf"/>
</dbReference>
<dbReference type="AlphaFoldDB" id="W9C501"/>
<feature type="domain" description="Piwi" evidence="2">
    <location>
        <begin position="678"/>
        <end position="964"/>
    </location>
</feature>
<evidence type="ECO:0000313" key="3">
    <source>
        <dbReference type="EMBL" id="ESZ91812.1"/>
    </source>
</evidence>
<dbReference type="InterPro" id="IPR012337">
    <property type="entry name" value="RNaseH-like_sf"/>
</dbReference>
<dbReference type="SUPFAM" id="SSF101690">
    <property type="entry name" value="PAZ domain"/>
    <property type="match status" value="1"/>
</dbReference>
<feature type="region of interest" description="Disordered" evidence="1">
    <location>
        <begin position="100"/>
        <end position="147"/>
    </location>
</feature>
<dbReference type="GO" id="GO:0003676">
    <property type="term" value="F:nucleic acid binding"/>
    <property type="evidence" value="ECO:0007669"/>
    <property type="project" value="InterPro"/>
</dbReference>
<dbReference type="PANTHER" id="PTHR22891">
    <property type="entry name" value="EUKARYOTIC TRANSLATION INITIATION FACTOR 2C"/>
    <property type="match status" value="1"/>
</dbReference>
<sequence length="1041" mass="115641">MAPPKGCSNCGSAQNHKISVCKNPYPPYDRQVCDECLEYGHEFQNSPSRMGEPWKSCGHAPCKKKNCQVLGDKKYSEISQDIADQFTPIAREAWLRKREEASTAPTVGESSASSTTPAPIATSGTSSSTAGPSQLPAAAEVDDRTEEERLQQLYDGEAKNMPRAVPSQNWDSPTMIHANFYKITIGGTAQICKYSICLDTIIPRGKTEAEAILLEANKGSFKTISWATDYKSLVVTNKPLKGHNLNAIDHLIPTPHTRSGSDGNPINMSSSLKYLGLVNTQALKDHVTSNGPHLDHPEEELKFLNIISWKKINSPGYAGGRVGKKFYPQSFVADIERMMSYKRGKRASGFRDSDVPLYQIRRGFFSSIRPGKGSILLNINLATSAFFSPINLARWIKSNEAAESDFRRALKGVHVIFDLHSEGRQKFFTIRSINSLSVSGTKFTKNDGNEIYVHSYMTVTFPKGRFEKDAYCVNVESNARPTWYPADHLKIVEWQIVKKNLPEPYVAAIIDTTQGAKASKKCIKESALPELDIVESGSFYKEFGITPSTTLVEINAGKLEITEVQYPGVDINRAAGGSWSFKYKKCCQPGNAYTTLHVLWLRSADDPAHNQAYMEDLTNTLVSSLQAFGLSQITKRFFSQAQVPSHIQHTAPEAYRQACTDSFNEALPGMGGRQNVSLILVVLPERSRKLYPEVKRWGDCDVGIPKICVVEETLGKRDLAICGNISLKFNLKLKGINQKVNQKCGLKPQTMVVGADVTHPGDEEERPSIAAVVATNDEESFQYLGSARLQEGKQEYISDLRGMMKERLLAWAEKASKGPVGLGGRVSQVVPDQILFYRDGVSESQFGMVRHHEKQQILDGCIDAYNQLSLDTKNKRPGALPKLAKGVKWKPGLTLIVAIKRHHARFYPWSEDTANDAISKKNDPNLNAGTIVDSVVVTPNHLSFYLQSHCSPLGTARSTQRINYATPARYADLLCDRLRCYLKPVLEGYRDTRVTNDMDGAQRATVYEGNTVVWKPNTGVALPEGWRNPWNSLVKDIMFYL</sequence>
<dbReference type="Proteomes" id="UP000019487">
    <property type="component" value="Unassembled WGS sequence"/>
</dbReference>
<dbReference type="STRING" id="1432307.W9C501"/>
<dbReference type="Gene3D" id="3.30.420.10">
    <property type="entry name" value="Ribonuclease H-like superfamily/Ribonuclease H"/>
    <property type="match status" value="1"/>
</dbReference>
<dbReference type="Pfam" id="PF16486">
    <property type="entry name" value="ArgoN"/>
    <property type="match status" value="1"/>
</dbReference>
<keyword evidence="4" id="KW-1185">Reference proteome</keyword>
<evidence type="ECO:0000259" key="2">
    <source>
        <dbReference type="PROSITE" id="PS50822"/>
    </source>
</evidence>
<dbReference type="EMBL" id="AYSA01000455">
    <property type="protein sequence ID" value="ESZ91812.1"/>
    <property type="molecule type" value="Genomic_DNA"/>
</dbReference>
<dbReference type="OrthoDB" id="10252740at2759"/>
<evidence type="ECO:0000313" key="4">
    <source>
        <dbReference type="Proteomes" id="UP000019487"/>
    </source>
</evidence>
<feature type="compositionally biased region" description="Low complexity" evidence="1">
    <location>
        <begin position="110"/>
        <end position="133"/>
    </location>
</feature>
<dbReference type="SMART" id="SM00950">
    <property type="entry name" value="Piwi"/>
    <property type="match status" value="1"/>
</dbReference>
<evidence type="ECO:0000256" key="1">
    <source>
        <dbReference type="SAM" id="MobiDB-lite"/>
    </source>
</evidence>
<dbReference type="InterPro" id="IPR014811">
    <property type="entry name" value="ArgoL1"/>
</dbReference>
<dbReference type="Pfam" id="PF08699">
    <property type="entry name" value="ArgoL1"/>
    <property type="match status" value="1"/>
</dbReference>
<dbReference type="SMART" id="SM01163">
    <property type="entry name" value="DUF1785"/>
    <property type="match status" value="1"/>
</dbReference>
<dbReference type="SUPFAM" id="SSF53098">
    <property type="entry name" value="Ribonuclease H-like"/>
    <property type="match status" value="1"/>
</dbReference>
<dbReference type="Gene3D" id="2.170.260.10">
    <property type="entry name" value="paz domain"/>
    <property type="match status" value="1"/>
</dbReference>
<organism evidence="3 4">
    <name type="scientific">Sclerotinia borealis (strain F-4128)</name>
    <dbReference type="NCBI Taxonomy" id="1432307"/>
    <lineage>
        <taxon>Eukaryota</taxon>
        <taxon>Fungi</taxon>
        <taxon>Dikarya</taxon>
        <taxon>Ascomycota</taxon>
        <taxon>Pezizomycotina</taxon>
        <taxon>Leotiomycetes</taxon>
        <taxon>Helotiales</taxon>
        <taxon>Sclerotiniaceae</taxon>
        <taxon>Sclerotinia</taxon>
    </lineage>
</organism>
<comment type="caution">
    <text evidence="3">The sequence shown here is derived from an EMBL/GenBank/DDBJ whole genome shotgun (WGS) entry which is preliminary data.</text>
</comment>
<dbReference type="Pfam" id="PF02171">
    <property type="entry name" value="Piwi"/>
    <property type="match status" value="1"/>
</dbReference>
<dbReference type="Gene3D" id="3.40.50.2300">
    <property type="match status" value="1"/>
</dbReference>
<gene>
    <name evidence="3" type="ORF">SBOR_7807</name>
</gene>
<proteinExistence type="predicted"/>
<dbReference type="HOGENOM" id="CLU_004544_4_1_1"/>
<dbReference type="InterPro" id="IPR032474">
    <property type="entry name" value="Argonaute_N"/>
</dbReference>
<protein>
    <recommendedName>
        <fullName evidence="2">Piwi domain-containing protein</fullName>
    </recommendedName>
</protein>